<gene>
    <name evidence="1" type="ORF">GWK47_008686</name>
</gene>
<evidence type="ECO:0000313" key="2">
    <source>
        <dbReference type="Proteomes" id="UP000770661"/>
    </source>
</evidence>
<reference evidence="1" key="1">
    <citation type="submission" date="2020-07" db="EMBL/GenBank/DDBJ databases">
        <title>The High-quality genome of the commercially important snow crab, Chionoecetes opilio.</title>
        <authorList>
            <person name="Jeong J.-H."/>
            <person name="Ryu S."/>
        </authorList>
    </citation>
    <scope>NUCLEOTIDE SEQUENCE</scope>
    <source>
        <strain evidence="1">MADBK_172401_WGS</strain>
        <tissue evidence="1">Digestive gland</tissue>
    </source>
</reference>
<evidence type="ECO:0000313" key="1">
    <source>
        <dbReference type="EMBL" id="KAG0716840.1"/>
    </source>
</evidence>
<sequence length="165" mass="18832">MIWEKIGSTALPMLHSSRLRHNFLLSLAKGRTRRKRNSIGSLGMPTEMTEAFNNIHDITLHDCDTQDNGEHSPNAKKKPFAALNCARGLPSWIWTTTSIMRGKPPTARQVSLRIPSQPFGDRRHKYKRVSDWHLTVSRNMQHNAVHFEYAALVNLSGRYIPSCSR</sequence>
<organism evidence="1 2">
    <name type="scientific">Chionoecetes opilio</name>
    <name type="common">Atlantic snow crab</name>
    <name type="synonym">Cancer opilio</name>
    <dbReference type="NCBI Taxonomy" id="41210"/>
    <lineage>
        <taxon>Eukaryota</taxon>
        <taxon>Metazoa</taxon>
        <taxon>Ecdysozoa</taxon>
        <taxon>Arthropoda</taxon>
        <taxon>Crustacea</taxon>
        <taxon>Multicrustacea</taxon>
        <taxon>Malacostraca</taxon>
        <taxon>Eumalacostraca</taxon>
        <taxon>Eucarida</taxon>
        <taxon>Decapoda</taxon>
        <taxon>Pleocyemata</taxon>
        <taxon>Brachyura</taxon>
        <taxon>Eubrachyura</taxon>
        <taxon>Majoidea</taxon>
        <taxon>Majidae</taxon>
        <taxon>Chionoecetes</taxon>
    </lineage>
</organism>
<accession>A0A8J4Y8K9</accession>
<name>A0A8J4Y8K9_CHIOP</name>
<keyword evidence="2" id="KW-1185">Reference proteome</keyword>
<dbReference type="EMBL" id="JACEEZ010018507">
    <property type="protein sequence ID" value="KAG0716840.1"/>
    <property type="molecule type" value="Genomic_DNA"/>
</dbReference>
<proteinExistence type="predicted"/>
<dbReference type="Proteomes" id="UP000770661">
    <property type="component" value="Unassembled WGS sequence"/>
</dbReference>
<protein>
    <submittedName>
        <fullName evidence="1">Uncharacterized protein</fullName>
    </submittedName>
</protein>
<comment type="caution">
    <text evidence="1">The sequence shown here is derived from an EMBL/GenBank/DDBJ whole genome shotgun (WGS) entry which is preliminary data.</text>
</comment>
<dbReference type="AlphaFoldDB" id="A0A8J4Y8K9"/>